<dbReference type="Proteomes" id="UP000799438">
    <property type="component" value="Unassembled WGS sequence"/>
</dbReference>
<dbReference type="AlphaFoldDB" id="A0A6A6AV37"/>
<dbReference type="EMBL" id="ML995573">
    <property type="protein sequence ID" value="KAF2135530.1"/>
    <property type="molecule type" value="Genomic_DNA"/>
</dbReference>
<gene>
    <name evidence="2" type="ORF">K452DRAFT_15827</name>
</gene>
<sequence length="103" mass="11473">MQRSSRSIRSYVRIKNRSRAKTLFCLLSPHTTTIRQTVAAALKQVAKSHFAISVSLVYLLIFPSSPWLAILGVWIERAVTTTDNVNADGLLVVQTSRVLFKSA</sequence>
<evidence type="ECO:0000313" key="2">
    <source>
        <dbReference type="EMBL" id="KAF2135530.1"/>
    </source>
</evidence>
<proteinExistence type="predicted"/>
<feature type="transmembrane region" description="Helical" evidence="1">
    <location>
        <begin position="49"/>
        <end position="75"/>
    </location>
</feature>
<keyword evidence="1" id="KW-0812">Transmembrane</keyword>
<name>A0A6A6AV37_9PEZI</name>
<reference evidence="2" key="1">
    <citation type="journal article" date="2020" name="Stud. Mycol.">
        <title>101 Dothideomycetes genomes: a test case for predicting lifestyles and emergence of pathogens.</title>
        <authorList>
            <person name="Haridas S."/>
            <person name="Albert R."/>
            <person name="Binder M."/>
            <person name="Bloem J."/>
            <person name="Labutti K."/>
            <person name="Salamov A."/>
            <person name="Andreopoulos B."/>
            <person name="Baker S."/>
            <person name="Barry K."/>
            <person name="Bills G."/>
            <person name="Bluhm B."/>
            <person name="Cannon C."/>
            <person name="Castanera R."/>
            <person name="Culley D."/>
            <person name="Daum C."/>
            <person name="Ezra D."/>
            <person name="Gonzalez J."/>
            <person name="Henrissat B."/>
            <person name="Kuo A."/>
            <person name="Liang C."/>
            <person name="Lipzen A."/>
            <person name="Lutzoni F."/>
            <person name="Magnuson J."/>
            <person name="Mondo S."/>
            <person name="Nolan M."/>
            <person name="Ohm R."/>
            <person name="Pangilinan J."/>
            <person name="Park H.-J."/>
            <person name="Ramirez L."/>
            <person name="Alfaro M."/>
            <person name="Sun H."/>
            <person name="Tritt A."/>
            <person name="Yoshinaga Y."/>
            <person name="Zwiers L.-H."/>
            <person name="Turgeon B."/>
            <person name="Goodwin S."/>
            <person name="Spatafora J."/>
            <person name="Crous P."/>
            <person name="Grigoriev I."/>
        </authorList>
    </citation>
    <scope>NUCLEOTIDE SEQUENCE</scope>
    <source>
        <strain evidence="2">CBS 121167</strain>
    </source>
</reference>
<dbReference type="GeneID" id="54293118"/>
<evidence type="ECO:0000256" key="1">
    <source>
        <dbReference type="SAM" id="Phobius"/>
    </source>
</evidence>
<organism evidence="2 3">
    <name type="scientific">Aplosporella prunicola CBS 121167</name>
    <dbReference type="NCBI Taxonomy" id="1176127"/>
    <lineage>
        <taxon>Eukaryota</taxon>
        <taxon>Fungi</taxon>
        <taxon>Dikarya</taxon>
        <taxon>Ascomycota</taxon>
        <taxon>Pezizomycotina</taxon>
        <taxon>Dothideomycetes</taxon>
        <taxon>Dothideomycetes incertae sedis</taxon>
        <taxon>Botryosphaeriales</taxon>
        <taxon>Aplosporellaceae</taxon>
        <taxon>Aplosporella</taxon>
    </lineage>
</organism>
<keyword evidence="1" id="KW-1133">Transmembrane helix</keyword>
<accession>A0A6A6AV37</accession>
<evidence type="ECO:0000313" key="3">
    <source>
        <dbReference type="Proteomes" id="UP000799438"/>
    </source>
</evidence>
<keyword evidence="1" id="KW-0472">Membrane</keyword>
<protein>
    <submittedName>
        <fullName evidence="2">Uncharacterized protein</fullName>
    </submittedName>
</protein>
<dbReference type="RefSeq" id="XP_033391248.1">
    <property type="nucleotide sequence ID" value="XM_033535624.1"/>
</dbReference>
<keyword evidence="3" id="KW-1185">Reference proteome</keyword>